<proteinExistence type="predicted"/>
<keyword evidence="2" id="KW-1185">Reference proteome</keyword>
<name>A0AAD7V5H8_9FUNG</name>
<reference evidence="1 2" key="1">
    <citation type="submission" date="2023-03" db="EMBL/GenBank/DDBJ databases">
        <title>Genome sequence of Lichtheimia ornata CBS 291.66.</title>
        <authorList>
            <person name="Mohabir J.T."/>
            <person name="Shea T.P."/>
            <person name="Kurbessoian T."/>
            <person name="Berby B."/>
            <person name="Fontaine J."/>
            <person name="Livny J."/>
            <person name="Gnirke A."/>
            <person name="Stajich J.E."/>
            <person name="Cuomo C.A."/>
        </authorList>
    </citation>
    <scope>NUCLEOTIDE SEQUENCE [LARGE SCALE GENOMIC DNA]</scope>
    <source>
        <strain evidence="1">CBS 291.66</strain>
    </source>
</reference>
<dbReference type="AlphaFoldDB" id="A0AAD7V5H8"/>
<dbReference type="PANTHER" id="PTHR38926:SF5">
    <property type="entry name" value="F-BOX AND LEUCINE-RICH REPEAT PROTEIN 6"/>
    <property type="match status" value="1"/>
</dbReference>
<dbReference type="GeneID" id="83213668"/>
<dbReference type="Proteomes" id="UP001234581">
    <property type="component" value="Unassembled WGS sequence"/>
</dbReference>
<sequence length="656" mass="74412">MTQMHDTTILTLPAITCYYGQGKNIISAATKEINQLTCRFIENLNERSTALANGANFDLALRDAAFMRLLNPTSSIGYLKAGTIYQQQGRRKEAAAMYEEGIANVPSSDDGYTNLQKQHAHALSASNKRIDFISQLPLDLVVSTTLPLVFHNYKLSPHTRCPYLYVSRTWQQRILQRNDLRFDIPRSDGMPHPDGNQLIKFAPHVKSLTVGDWDEKKPKLRLCAIFNDLDFIHLTHLSIYCNEEDTLIDILESIGRTLTHLEVYNIDDLPFGADLNCVWDVCANLVSLEVIHVDIQPPSVQYRTLKHLNMRSTYMCPFTSTVINDTLAKFPSLLSVVVSPMPEDTQFITRIQHHCPKLKLFTCGGDSYFQCKYQNQNGLEKLSVGDGDEQEPYDAEGLIQLLLRNHRSLNQVILGGNLQQGRVSLDEEVEFERLEDIEVDAVNDEFVELAASIIRRAPHLRSINIGIRTGDDQDIFDLIKTLPHLRRLAAEKIHPDSPSLYNCFQHHVNLGSHSPLKHLKIEFDEMTWESPWVCAMAELPNLETLVISVFEMPDDYVSIIEMIAKGCPSLTYLELNCDPYDMPDGTVALLKDHPTLEGLCLDAPFISDSDIMSVLTIPKLNRFIFNAPIKDYIVDLLRRNITKVVNERAGERYKAK</sequence>
<dbReference type="Gene3D" id="1.25.40.10">
    <property type="entry name" value="Tetratricopeptide repeat domain"/>
    <property type="match status" value="1"/>
</dbReference>
<accession>A0AAD7V5H8</accession>
<dbReference type="PANTHER" id="PTHR38926">
    <property type="entry name" value="F-BOX DOMAIN CONTAINING PROTEIN, EXPRESSED"/>
    <property type="match status" value="1"/>
</dbReference>
<dbReference type="EMBL" id="JARTCD010000027">
    <property type="protein sequence ID" value="KAJ8657986.1"/>
    <property type="molecule type" value="Genomic_DNA"/>
</dbReference>
<gene>
    <name evidence="1" type="ORF">O0I10_006257</name>
</gene>
<dbReference type="SUPFAM" id="SSF52047">
    <property type="entry name" value="RNI-like"/>
    <property type="match status" value="1"/>
</dbReference>
<protein>
    <recommendedName>
        <fullName evidence="3">F-box domain-containing protein</fullName>
    </recommendedName>
</protein>
<organism evidence="1 2">
    <name type="scientific">Lichtheimia ornata</name>
    <dbReference type="NCBI Taxonomy" id="688661"/>
    <lineage>
        <taxon>Eukaryota</taxon>
        <taxon>Fungi</taxon>
        <taxon>Fungi incertae sedis</taxon>
        <taxon>Mucoromycota</taxon>
        <taxon>Mucoromycotina</taxon>
        <taxon>Mucoromycetes</taxon>
        <taxon>Mucorales</taxon>
        <taxon>Lichtheimiaceae</taxon>
        <taxon>Lichtheimia</taxon>
    </lineage>
</organism>
<dbReference type="SUPFAM" id="SSF48452">
    <property type="entry name" value="TPR-like"/>
    <property type="match status" value="1"/>
</dbReference>
<evidence type="ECO:0000313" key="2">
    <source>
        <dbReference type="Proteomes" id="UP001234581"/>
    </source>
</evidence>
<evidence type="ECO:0000313" key="1">
    <source>
        <dbReference type="EMBL" id="KAJ8657986.1"/>
    </source>
</evidence>
<dbReference type="InterPro" id="IPR032675">
    <property type="entry name" value="LRR_dom_sf"/>
</dbReference>
<dbReference type="RefSeq" id="XP_058342899.1">
    <property type="nucleotide sequence ID" value="XM_058486287.1"/>
</dbReference>
<evidence type="ECO:0008006" key="3">
    <source>
        <dbReference type="Google" id="ProtNLM"/>
    </source>
</evidence>
<dbReference type="InterPro" id="IPR011990">
    <property type="entry name" value="TPR-like_helical_dom_sf"/>
</dbReference>
<dbReference type="Gene3D" id="3.80.10.10">
    <property type="entry name" value="Ribonuclease Inhibitor"/>
    <property type="match status" value="1"/>
</dbReference>
<comment type="caution">
    <text evidence="1">The sequence shown here is derived from an EMBL/GenBank/DDBJ whole genome shotgun (WGS) entry which is preliminary data.</text>
</comment>